<feature type="domain" description="Glycoside hydrolase family 57 N-terminal" evidence="3">
    <location>
        <begin position="9"/>
        <end position="271"/>
    </location>
</feature>
<dbReference type="AlphaFoldDB" id="A0A517T0S5"/>
<keyword evidence="6" id="KW-0326">Glycosidase</keyword>
<name>A0A517T0S5_9BACT</name>
<dbReference type="InterPro" id="IPR011330">
    <property type="entry name" value="Glyco_hydro/deAcase_b/a-brl"/>
</dbReference>
<dbReference type="PANTHER" id="PTHR41695:SF1">
    <property type="entry name" value="1,4-ALPHA-GLUCAN BRANCHING ENZYME TK1436"/>
    <property type="match status" value="1"/>
</dbReference>
<dbReference type="Proteomes" id="UP000315003">
    <property type="component" value="Chromosome"/>
</dbReference>
<evidence type="ECO:0000256" key="2">
    <source>
        <dbReference type="ARBA" id="ARBA00023277"/>
    </source>
</evidence>
<dbReference type="InterPro" id="IPR014718">
    <property type="entry name" value="GH-type_carb-bd"/>
</dbReference>
<evidence type="ECO:0000259" key="4">
    <source>
        <dbReference type="Pfam" id="PF09094"/>
    </source>
</evidence>
<dbReference type="InterPro" id="IPR004300">
    <property type="entry name" value="Glyco_hydro_57_N"/>
</dbReference>
<dbReference type="Pfam" id="PF09095">
    <property type="entry name" value="AmyA-gluTrfs_C"/>
    <property type="match status" value="1"/>
</dbReference>
<dbReference type="Pfam" id="PF03065">
    <property type="entry name" value="Glyco_hydro_57"/>
    <property type="match status" value="1"/>
</dbReference>
<evidence type="ECO:0000259" key="5">
    <source>
        <dbReference type="Pfam" id="PF09095"/>
    </source>
</evidence>
<reference evidence="6 7" key="1">
    <citation type="submission" date="2019-02" db="EMBL/GenBank/DDBJ databases">
        <title>Deep-cultivation of Planctomycetes and their phenomic and genomic characterization uncovers novel biology.</title>
        <authorList>
            <person name="Wiegand S."/>
            <person name="Jogler M."/>
            <person name="Boedeker C."/>
            <person name="Pinto D."/>
            <person name="Vollmers J."/>
            <person name="Rivas-Marin E."/>
            <person name="Kohn T."/>
            <person name="Peeters S.H."/>
            <person name="Heuer A."/>
            <person name="Rast P."/>
            <person name="Oberbeckmann S."/>
            <person name="Bunk B."/>
            <person name="Jeske O."/>
            <person name="Meyerdierks A."/>
            <person name="Storesund J.E."/>
            <person name="Kallscheuer N."/>
            <person name="Luecker S."/>
            <person name="Lage O.M."/>
            <person name="Pohl T."/>
            <person name="Merkel B.J."/>
            <person name="Hornburger P."/>
            <person name="Mueller R.-W."/>
            <person name="Bruemmer F."/>
            <person name="Labrenz M."/>
            <person name="Spormann A.M."/>
            <person name="Op den Camp H."/>
            <person name="Overmann J."/>
            <person name="Amann R."/>
            <person name="Jetten M.S.M."/>
            <person name="Mascher T."/>
            <person name="Medema M.H."/>
            <person name="Devos D.P."/>
            <person name="Kaster A.-K."/>
            <person name="Ovreas L."/>
            <person name="Rohde M."/>
            <person name="Galperin M.Y."/>
            <person name="Jogler C."/>
        </authorList>
    </citation>
    <scope>NUCLEOTIDE SEQUENCE [LARGE SCALE GENOMIC DNA]</scope>
    <source>
        <strain evidence="6 7">SV_7m_r</strain>
    </source>
</reference>
<dbReference type="InterPro" id="IPR040042">
    <property type="entry name" value="Branching_enz_MT3115-like"/>
</dbReference>
<keyword evidence="2" id="KW-0119">Carbohydrate metabolism</keyword>
<dbReference type="GO" id="GO:0030246">
    <property type="term" value="F:carbohydrate binding"/>
    <property type="evidence" value="ECO:0007669"/>
    <property type="project" value="InterPro"/>
</dbReference>
<dbReference type="InterPro" id="IPR015179">
    <property type="entry name" value="A-amylase/a-glucTrfase_C"/>
</dbReference>
<dbReference type="GO" id="GO:0030979">
    <property type="term" value="P:alpha-glucan biosynthetic process"/>
    <property type="evidence" value="ECO:0007669"/>
    <property type="project" value="InterPro"/>
</dbReference>
<dbReference type="GO" id="GO:0005576">
    <property type="term" value="C:extracellular region"/>
    <property type="evidence" value="ECO:0007669"/>
    <property type="project" value="TreeGrafter"/>
</dbReference>
<dbReference type="SUPFAM" id="SSF74650">
    <property type="entry name" value="Galactose mutarotase-like"/>
    <property type="match status" value="1"/>
</dbReference>
<dbReference type="InterPro" id="IPR015178">
    <property type="entry name" value="A-amylase/a-glucTrfase_central"/>
</dbReference>
<dbReference type="PANTHER" id="PTHR41695">
    <property type="entry name" value="1,4-ALPHA-GLUCAN BRANCHING ENZYME RV3031-RELATED"/>
    <property type="match status" value="1"/>
</dbReference>
<feature type="domain" description="Alpha-amylase/4-alpha-glucanotransferase central" evidence="4">
    <location>
        <begin position="314"/>
        <end position="396"/>
    </location>
</feature>
<proteinExistence type="inferred from homology"/>
<dbReference type="SUPFAM" id="SSF88688">
    <property type="entry name" value="Families 57/38 glycoside transferase middle domain"/>
    <property type="match status" value="1"/>
</dbReference>
<dbReference type="InterPro" id="IPR011013">
    <property type="entry name" value="Gal_mutarotase_sf_dom"/>
</dbReference>
<evidence type="ECO:0000256" key="1">
    <source>
        <dbReference type="ARBA" id="ARBA00006821"/>
    </source>
</evidence>
<sequence length="723" mass="82305">MSPYVHLCLVLHNHQPVGNFDGVFEQAYQDSYLPFLDVFEPFEKLAISLHTSGPLMTWLAERHPEYLHRLRLLVEAGRVEIVGGPLSEPIMTMLPSRDRVGQIQTYSRWLEQHLGVRPAGMWMPERVWESALTRDVVDAGMGYTILDDYHFRAAGLENEQLTGYYIAEDEGRMLRIFPGSEHLRYTIPFQPVAATIDYCRQVAERAPGAVLTFGDDGEKFGTWPDTKAHVYDDGWLQSLFEALTDNAEWLNTTTISNAIEKTPPVGKVYLPDCSYREMTEWSLPVSAQVLLDDVSHEMGSHARWEDLKRFVSGGYWRNFKIKYDEANEMYARMMDVSRRLSEAEASGVPTHQLEPIRDQLYNGQCNCPYWHGAFGGIYLPHLRNAIYHHLITADNLLSELHLNGDFASTVHATADDYNFDGLQEVRLSNNKLCLWIAPGRGGRIYEMDVRQISHNLLATLQRRPESYHEKVKTGPSNDGDDVASIHDRVVFKQEGLDQRLQYDRYARKSLMDHFYDNEATLADAADGKAIERGDFVELPFETKLRRGNDRVQIQMRREGNAWGQPIVLTKAVTMVAGSETIEVTYMLENLPQDQQFHFGIELNFAGLPSGADDRYFSDQDGQVLGQLGTRLDLKQVQKLSLSDRWLGIDVGLSIDQPSDLWAFPVETVSQSEGGFELVHQSVCVQPHWLIQGDKEGRWGVKLEIQSSCVKDSEVVEEQEVLQL</sequence>
<protein>
    <submittedName>
        <fullName evidence="6">Alpha-amylase 1</fullName>
        <ecNumber evidence="6">3.2.1.1</ecNumber>
    </submittedName>
</protein>
<dbReference type="EC" id="3.2.1.1" evidence="6"/>
<comment type="similarity">
    <text evidence="1">Belongs to the glycosyl hydrolase 57 family.</text>
</comment>
<accession>A0A517T0S5</accession>
<dbReference type="RefSeq" id="WP_145276386.1">
    <property type="nucleotide sequence ID" value="NZ_CP036272.1"/>
</dbReference>
<organism evidence="6 7">
    <name type="scientific">Stieleria bergensis</name>
    <dbReference type="NCBI Taxonomy" id="2528025"/>
    <lineage>
        <taxon>Bacteria</taxon>
        <taxon>Pseudomonadati</taxon>
        <taxon>Planctomycetota</taxon>
        <taxon>Planctomycetia</taxon>
        <taxon>Pirellulales</taxon>
        <taxon>Pirellulaceae</taxon>
        <taxon>Stieleria</taxon>
    </lineage>
</organism>
<gene>
    <name evidence="6" type="primary">amyA</name>
    <name evidence="6" type="ORF">SV7mr_45030</name>
</gene>
<keyword evidence="6" id="KW-0378">Hydrolase</keyword>
<dbReference type="EMBL" id="CP036272">
    <property type="protein sequence ID" value="QDT61962.1"/>
    <property type="molecule type" value="Genomic_DNA"/>
</dbReference>
<evidence type="ECO:0000259" key="3">
    <source>
        <dbReference type="Pfam" id="PF03065"/>
    </source>
</evidence>
<keyword evidence="7" id="KW-1185">Reference proteome</keyword>
<dbReference type="GO" id="GO:0003844">
    <property type="term" value="F:1,4-alpha-glucan branching enzyme activity"/>
    <property type="evidence" value="ECO:0007669"/>
    <property type="project" value="InterPro"/>
</dbReference>
<dbReference type="Pfam" id="PF09094">
    <property type="entry name" value="AmyA-A_glucT_m"/>
    <property type="match status" value="1"/>
</dbReference>
<evidence type="ECO:0000313" key="6">
    <source>
        <dbReference type="EMBL" id="QDT61962.1"/>
    </source>
</evidence>
<dbReference type="SUPFAM" id="SSF88713">
    <property type="entry name" value="Glycoside hydrolase/deacetylase"/>
    <property type="match status" value="1"/>
</dbReference>
<dbReference type="Gene3D" id="3.20.110.20">
    <property type="match status" value="1"/>
</dbReference>
<dbReference type="GO" id="GO:0004556">
    <property type="term" value="F:alpha-amylase activity"/>
    <property type="evidence" value="ECO:0007669"/>
    <property type="project" value="UniProtKB-EC"/>
</dbReference>
<evidence type="ECO:0000313" key="7">
    <source>
        <dbReference type="Proteomes" id="UP000315003"/>
    </source>
</evidence>
<dbReference type="CDD" id="cd10793">
    <property type="entry name" value="GH57N_TLGT_like"/>
    <property type="match status" value="1"/>
</dbReference>
<dbReference type="InterPro" id="IPR028995">
    <property type="entry name" value="Glyco_hydro_57/38_cen_sf"/>
</dbReference>
<dbReference type="OrthoDB" id="8476at2"/>
<dbReference type="Gene3D" id="2.70.98.10">
    <property type="match status" value="1"/>
</dbReference>
<feature type="domain" description="Alpha-amylase/4-alpha-glucanotransferase C-terminal" evidence="5">
    <location>
        <begin position="416"/>
        <end position="702"/>
    </location>
</feature>